<reference evidence="5" key="1">
    <citation type="journal article" date="2014" name="Int. J. Syst. Evol. Microbiol.">
        <title>Complete genome sequence of Corynebacterium casei LMG S-19264T (=DSM 44701T), isolated from a smear-ripened cheese.</title>
        <authorList>
            <consortium name="US DOE Joint Genome Institute (JGI-PGF)"/>
            <person name="Walter F."/>
            <person name="Albersmeier A."/>
            <person name="Kalinowski J."/>
            <person name="Ruckert C."/>
        </authorList>
    </citation>
    <scope>NUCLEOTIDE SEQUENCE</scope>
    <source>
        <strain evidence="5">KCTC 42097</strain>
    </source>
</reference>
<name>A0A8J3GGY5_9HYPH</name>
<dbReference type="SUPFAM" id="SSF52096">
    <property type="entry name" value="ClpP/crotonase"/>
    <property type="match status" value="1"/>
</dbReference>
<dbReference type="Proteomes" id="UP000641137">
    <property type="component" value="Unassembled WGS sequence"/>
</dbReference>
<dbReference type="Pfam" id="PF00378">
    <property type="entry name" value="ECH_1"/>
    <property type="match status" value="1"/>
</dbReference>
<dbReference type="PANTHER" id="PTHR43684">
    <property type="match status" value="1"/>
</dbReference>
<evidence type="ECO:0000256" key="2">
    <source>
        <dbReference type="ARBA" id="ARBA00005254"/>
    </source>
</evidence>
<evidence type="ECO:0000313" key="6">
    <source>
        <dbReference type="Proteomes" id="UP000641137"/>
    </source>
</evidence>
<evidence type="ECO:0000313" key="5">
    <source>
        <dbReference type="EMBL" id="GHC71412.1"/>
    </source>
</evidence>
<dbReference type="EMBL" id="BMZO01000005">
    <property type="protein sequence ID" value="GHC71412.1"/>
    <property type="molecule type" value="Genomic_DNA"/>
</dbReference>
<sequence>MSEHIQISRDHLVQVIRIARPEKKNALTRDMYAAMTRALMEGDADEGVRTHLLLGQPGMFSSGNDIADFIAVAQEGALGGEVLAFLEALAGVKKPLVSGVDGIAVGIGTTVNLHCDLTFATSRTVFRTPFVELGLVPEAGSSLLYPAAIGGQRAFAALVMGEPLSAQEAQAAGLIYRIVGEELLEATAMQAAQKLASLPPEAVRQSKALLKAPREPLLDRIREEASLFGERLSSREAMEAFQAFMSRKAS</sequence>
<dbReference type="GO" id="GO:0004165">
    <property type="term" value="F:delta(3)-delta(2)-enoyl-CoA isomerase activity"/>
    <property type="evidence" value="ECO:0007669"/>
    <property type="project" value="UniProtKB-ARBA"/>
</dbReference>
<accession>A0A8J3GGY5</accession>
<dbReference type="Gene3D" id="1.10.12.10">
    <property type="entry name" value="Lyase 2-enoyl-coa Hydratase, Chain A, domain 2"/>
    <property type="match status" value="1"/>
</dbReference>
<dbReference type="CDD" id="cd06558">
    <property type="entry name" value="crotonase-like"/>
    <property type="match status" value="1"/>
</dbReference>
<dbReference type="InterPro" id="IPR001753">
    <property type="entry name" value="Enoyl-CoA_hydra/iso"/>
</dbReference>
<evidence type="ECO:0000256" key="3">
    <source>
        <dbReference type="ARBA" id="ARBA00023140"/>
    </source>
</evidence>
<dbReference type="InterPro" id="IPR051053">
    <property type="entry name" value="ECH/Chromodomain_protein"/>
</dbReference>
<dbReference type="NCBIfam" id="NF004681">
    <property type="entry name" value="PRK06023.1"/>
    <property type="match status" value="1"/>
</dbReference>
<protein>
    <submittedName>
        <fullName evidence="5">Enoyl-CoA hydratase</fullName>
    </submittedName>
</protein>
<comment type="subcellular location">
    <subcellularLocation>
        <location evidence="1">Peroxisome</location>
    </subcellularLocation>
</comment>
<dbReference type="Gene3D" id="3.90.226.10">
    <property type="entry name" value="2-enoyl-CoA Hydratase, Chain A, domain 1"/>
    <property type="match status" value="1"/>
</dbReference>
<reference evidence="5" key="2">
    <citation type="submission" date="2020-09" db="EMBL/GenBank/DDBJ databases">
        <authorList>
            <person name="Sun Q."/>
            <person name="Kim S."/>
        </authorList>
    </citation>
    <scope>NUCLEOTIDE SEQUENCE</scope>
    <source>
        <strain evidence="5">KCTC 42097</strain>
    </source>
</reference>
<comment type="caution">
    <text evidence="5">The sequence shown here is derived from an EMBL/GenBank/DDBJ whole genome shotgun (WGS) entry which is preliminary data.</text>
</comment>
<dbReference type="InterPro" id="IPR029045">
    <property type="entry name" value="ClpP/crotonase-like_dom_sf"/>
</dbReference>
<evidence type="ECO:0000256" key="4">
    <source>
        <dbReference type="ARBA" id="ARBA00023235"/>
    </source>
</evidence>
<dbReference type="AlphaFoldDB" id="A0A8J3GGY5"/>
<dbReference type="InterPro" id="IPR014748">
    <property type="entry name" value="Enoyl-CoA_hydra_C"/>
</dbReference>
<comment type="similarity">
    <text evidence="2">Belongs to the enoyl-CoA hydratase/isomerase family.</text>
</comment>
<keyword evidence="4" id="KW-0413">Isomerase</keyword>
<keyword evidence="6" id="KW-1185">Reference proteome</keyword>
<gene>
    <name evidence="5" type="ORF">GCM10010136_18570</name>
</gene>
<dbReference type="RefSeq" id="WP_189489702.1">
    <property type="nucleotide sequence ID" value="NZ_BMZO01000005.1"/>
</dbReference>
<evidence type="ECO:0000256" key="1">
    <source>
        <dbReference type="ARBA" id="ARBA00004275"/>
    </source>
</evidence>
<keyword evidence="3" id="KW-0576">Peroxisome</keyword>
<proteinExistence type="inferred from homology"/>
<dbReference type="PANTHER" id="PTHR43684:SF1">
    <property type="entry name" value="ENOYL-COA DELTA ISOMERASE 2"/>
    <property type="match status" value="1"/>
</dbReference>
<organism evidence="5 6">
    <name type="scientific">Limoniibacter endophyticus</name>
    <dbReference type="NCBI Taxonomy" id="1565040"/>
    <lineage>
        <taxon>Bacteria</taxon>
        <taxon>Pseudomonadati</taxon>
        <taxon>Pseudomonadota</taxon>
        <taxon>Alphaproteobacteria</taxon>
        <taxon>Hyphomicrobiales</taxon>
        <taxon>Bartonellaceae</taxon>
        <taxon>Limoniibacter</taxon>
    </lineage>
</organism>